<evidence type="ECO:0000313" key="9">
    <source>
        <dbReference type="Proteomes" id="UP000547973"/>
    </source>
</evidence>
<sequence length="216" mass="23618">MSAVEDTAAKVDSPPRTSWSAWVRYRITHMVPEGQWLPDRQPSYMASWIYVFGMATLVSLFIVIGSGVVLALGGSEWWHTSNVGHYVNSVHLWSVEIFFAVMAIHLWGKFWMAAWRGGRSLTWMTGMIALLAAVGTGFTGYLSQTNFDSQWIGAQAKDGLNSVGLGAWFNALNPATALTLHIVVLPLAVGAIVIMHVILVRRHGVVPPIGAEEPTS</sequence>
<keyword evidence="6" id="KW-0472">Membrane</keyword>
<name>A0A7Z0CK92_9MICO</name>
<accession>A0A7Z0CK92</accession>
<evidence type="ECO:0000313" key="8">
    <source>
        <dbReference type="EMBL" id="NYI41475.1"/>
    </source>
</evidence>
<keyword evidence="6" id="KW-1133">Transmembrane helix</keyword>
<comment type="caution">
    <text evidence="8">The sequence shown here is derived from an EMBL/GenBank/DDBJ whole genome shotgun (WGS) entry which is preliminary data.</text>
</comment>
<dbReference type="Gene3D" id="1.20.810.10">
    <property type="entry name" value="Cytochrome Bc1 Complex, Chain C"/>
    <property type="match status" value="1"/>
</dbReference>
<keyword evidence="9" id="KW-1185">Reference proteome</keyword>
<feature type="domain" description="Cytochrome b/b6 N-terminal region profile" evidence="7">
    <location>
        <begin position="19"/>
        <end position="209"/>
    </location>
</feature>
<evidence type="ECO:0000256" key="5">
    <source>
        <dbReference type="ARBA" id="ARBA00029568"/>
    </source>
</evidence>
<gene>
    <name evidence="8" type="ORF">BKA03_001594</name>
</gene>
<dbReference type="Proteomes" id="UP000547973">
    <property type="component" value="Unassembled WGS sequence"/>
</dbReference>
<comment type="cofactor">
    <cofactor evidence="1">
        <name>heme</name>
        <dbReference type="ChEBI" id="CHEBI:30413"/>
    </cofactor>
</comment>
<dbReference type="InterPro" id="IPR005797">
    <property type="entry name" value="Cyt_b/b6_N"/>
</dbReference>
<dbReference type="EMBL" id="JACBZO010000001">
    <property type="protein sequence ID" value="NYI41475.1"/>
    <property type="molecule type" value="Genomic_DNA"/>
</dbReference>
<feature type="transmembrane region" description="Helical" evidence="6">
    <location>
        <begin position="178"/>
        <end position="199"/>
    </location>
</feature>
<reference evidence="8 9" key="1">
    <citation type="submission" date="2020-07" db="EMBL/GenBank/DDBJ databases">
        <title>Sequencing the genomes of 1000 actinobacteria strains.</title>
        <authorList>
            <person name="Klenk H.-P."/>
        </authorList>
    </citation>
    <scope>NUCLEOTIDE SEQUENCE [LARGE SCALE GENOMIC DNA]</scope>
    <source>
        <strain evidence="8 9">DSM 19970</strain>
    </source>
</reference>
<feature type="transmembrane region" description="Helical" evidence="6">
    <location>
        <begin position="90"/>
        <end position="108"/>
    </location>
</feature>
<feature type="transmembrane region" description="Helical" evidence="6">
    <location>
        <begin position="120"/>
        <end position="142"/>
    </location>
</feature>
<dbReference type="InterPro" id="IPR027387">
    <property type="entry name" value="Cytb/b6-like_sf"/>
</dbReference>
<organism evidence="8 9">
    <name type="scientific">Demequina lutea</name>
    <dbReference type="NCBI Taxonomy" id="431489"/>
    <lineage>
        <taxon>Bacteria</taxon>
        <taxon>Bacillati</taxon>
        <taxon>Actinomycetota</taxon>
        <taxon>Actinomycetes</taxon>
        <taxon>Micrococcales</taxon>
        <taxon>Demequinaceae</taxon>
        <taxon>Demequina</taxon>
    </lineage>
</organism>
<evidence type="ECO:0000256" key="3">
    <source>
        <dbReference type="ARBA" id="ARBA00016116"/>
    </source>
</evidence>
<feature type="transmembrane region" description="Helical" evidence="6">
    <location>
        <begin position="48"/>
        <end position="70"/>
    </location>
</feature>
<evidence type="ECO:0000256" key="6">
    <source>
        <dbReference type="SAM" id="Phobius"/>
    </source>
</evidence>
<dbReference type="Pfam" id="PF13631">
    <property type="entry name" value="Cytochrom_B_N_2"/>
    <property type="match status" value="1"/>
</dbReference>
<comment type="catalytic activity">
    <reaction evidence="4">
        <text>a quinol + 2 Fe(III)-[cytochrome c](out) = a quinone + 2 Fe(II)-[cytochrome c](out) + 2 H(+)(out)</text>
        <dbReference type="Rhea" id="RHEA:11484"/>
        <dbReference type="Rhea" id="RHEA-COMP:10350"/>
        <dbReference type="Rhea" id="RHEA-COMP:14399"/>
        <dbReference type="ChEBI" id="CHEBI:15378"/>
        <dbReference type="ChEBI" id="CHEBI:24646"/>
        <dbReference type="ChEBI" id="CHEBI:29033"/>
        <dbReference type="ChEBI" id="CHEBI:29034"/>
        <dbReference type="ChEBI" id="CHEBI:132124"/>
        <dbReference type="EC" id="7.1.1.8"/>
    </reaction>
</comment>
<dbReference type="AlphaFoldDB" id="A0A7Z0CK92"/>
<dbReference type="GO" id="GO:0016491">
    <property type="term" value="F:oxidoreductase activity"/>
    <property type="evidence" value="ECO:0007669"/>
    <property type="project" value="InterPro"/>
</dbReference>
<dbReference type="GO" id="GO:0022904">
    <property type="term" value="P:respiratory electron transport chain"/>
    <property type="evidence" value="ECO:0007669"/>
    <property type="project" value="InterPro"/>
</dbReference>
<evidence type="ECO:0000256" key="4">
    <source>
        <dbReference type="ARBA" id="ARBA00029351"/>
    </source>
</evidence>
<dbReference type="GO" id="GO:0016020">
    <property type="term" value="C:membrane"/>
    <property type="evidence" value="ECO:0007669"/>
    <property type="project" value="InterPro"/>
</dbReference>
<dbReference type="RefSeq" id="WP_308477960.1">
    <property type="nucleotide sequence ID" value="NZ_JACBZO010000001.1"/>
</dbReference>
<dbReference type="EC" id="7.1.1.8" evidence="2"/>
<evidence type="ECO:0000256" key="2">
    <source>
        <dbReference type="ARBA" id="ARBA00012951"/>
    </source>
</evidence>
<evidence type="ECO:0000259" key="7">
    <source>
        <dbReference type="PROSITE" id="PS51002"/>
    </source>
</evidence>
<protein>
    <recommendedName>
        <fullName evidence="3">Cytochrome bc1 complex cytochrome b subunit</fullName>
        <ecNumber evidence="2">7.1.1.8</ecNumber>
    </recommendedName>
    <alternativeName>
        <fullName evidence="5">Cytochrome bc1 reductase complex subunit QcrB</fullName>
    </alternativeName>
</protein>
<dbReference type="SUPFAM" id="SSF81342">
    <property type="entry name" value="Transmembrane di-heme cytochromes"/>
    <property type="match status" value="1"/>
</dbReference>
<dbReference type="PROSITE" id="PS51002">
    <property type="entry name" value="CYTB_NTER"/>
    <property type="match status" value="1"/>
</dbReference>
<evidence type="ECO:0000256" key="1">
    <source>
        <dbReference type="ARBA" id="ARBA00001971"/>
    </source>
</evidence>
<dbReference type="InterPro" id="IPR016174">
    <property type="entry name" value="Di-haem_cyt_TM"/>
</dbReference>
<keyword evidence="6" id="KW-0812">Transmembrane</keyword>
<dbReference type="GO" id="GO:0008121">
    <property type="term" value="F:quinol-cytochrome-c reductase activity"/>
    <property type="evidence" value="ECO:0007669"/>
    <property type="project" value="UniProtKB-EC"/>
</dbReference>
<proteinExistence type="predicted"/>